<evidence type="ECO:0000313" key="2">
    <source>
        <dbReference type="Proteomes" id="UP000030889"/>
    </source>
</evidence>
<gene>
    <name evidence="1" type="ORF">LG35_04495</name>
</gene>
<proteinExistence type="predicted"/>
<keyword evidence="2" id="KW-1185">Reference proteome</keyword>
<protein>
    <recommendedName>
        <fullName evidence="3">Nitrogen regulatory protein P-II</fullName>
    </recommendedName>
</protein>
<dbReference type="InterPro" id="IPR011322">
    <property type="entry name" value="N-reg_PII-like_a/b"/>
</dbReference>
<dbReference type="NCBIfam" id="NF045581">
    <property type="entry name" value="PG0541_fam"/>
    <property type="match status" value="1"/>
</dbReference>
<evidence type="ECO:0000313" key="1">
    <source>
        <dbReference type="EMBL" id="KHE42488.1"/>
    </source>
</evidence>
<sequence>MKALFISYNMTLTERVEGLLDHYTVRGFTLFPLTHGRGSFDGEPHMGTHTWPAMNSTIIAMVEDEKMPRVMEALRKLEKETQMQGMRAFVWDITDTL</sequence>
<dbReference type="Gene3D" id="3.30.70.120">
    <property type="match status" value="1"/>
</dbReference>
<organism evidence="1 2">
    <name type="scientific">Alistipes inops</name>
    <dbReference type="NCBI Taxonomy" id="1501391"/>
    <lineage>
        <taxon>Bacteria</taxon>
        <taxon>Pseudomonadati</taxon>
        <taxon>Bacteroidota</taxon>
        <taxon>Bacteroidia</taxon>
        <taxon>Bacteroidales</taxon>
        <taxon>Rikenellaceae</taxon>
        <taxon>Alistipes</taxon>
    </lineage>
</organism>
<reference evidence="1 2" key="1">
    <citation type="submission" date="2014-09" db="EMBL/GenBank/DDBJ databases">
        <title>Alistipes sp. 627, sp. nov., a novel member of the family Rikenellaceae isolated from human faeces.</title>
        <authorList>
            <person name="Shkoporov A.N."/>
            <person name="Chaplin A.V."/>
            <person name="Motuzova O.V."/>
            <person name="Kafarskaia L.I."/>
            <person name="Khokhlova E.V."/>
            <person name="Efimov B.A."/>
        </authorList>
    </citation>
    <scope>NUCLEOTIDE SEQUENCE [LARGE SCALE GENOMIC DNA]</scope>
    <source>
        <strain evidence="1 2">627</strain>
    </source>
</reference>
<dbReference type="RefSeq" id="WP_022064406.1">
    <property type="nucleotide sequence ID" value="NZ_JRGF01000004.1"/>
</dbReference>
<dbReference type="InterPro" id="IPR015867">
    <property type="entry name" value="N-reg_PII/ATP_PRibTrfase_C"/>
</dbReference>
<comment type="caution">
    <text evidence="1">The sequence shown here is derived from an EMBL/GenBank/DDBJ whole genome shotgun (WGS) entry which is preliminary data.</text>
</comment>
<dbReference type="SUPFAM" id="SSF54913">
    <property type="entry name" value="GlnB-like"/>
    <property type="match status" value="1"/>
</dbReference>
<dbReference type="EMBL" id="JRGF01000004">
    <property type="protein sequence ID" value="KHE42488.1"/>
    <property type="molecule type" value="Genomic_DNA"/>
</dbReference>
<name>A0ABR4YJQ0_9BACT</name>
<dbReference type="Proteomes" id="UP000030889">
    <property type="component" value="Unassembled WGS sequence"/>
</dbReference>
<evidence type="ECO:0008006" key="3">
    <source>
        <dbReference type="Google" id="ProtNLM"/>
    </source>
</evidence>
<accession>A0ABR4YJQ0</accession>